<evidence type="ECO:0000313" key="8">
    <source>
        <dbReference type="Proteomes" id="UP000270296"/>
    </source>
</evidence>
<dbReference type="InterPro" id="IPR015943">
    <property type="entry name" value="WD40/YVTN_repeat-like_dom_sf"/>
</dbReference>
<dbReference type="GO" id="GO:0030992">
    <property type="term" value="C:intraciliary transport particle B"/>
    <property type="evidence" value="ECO:0007669"/>
    <property type="project" value="TreeGrafter"/>
</dbReference>
<dbReference type="PANTHER" id="PTHR15722">
    <property type="entry name" value="IFT140/172-RELATED"/>
    <property type="match status" value="1"/>
</dbReference>
<keyword evidence="5" id="KW-0969">Cilium</keyword>
<keyword evidence="4" id="KW-0677">Repeat</keyword>
<name>A0A183INC1_9BILA</name>
<evidence type="ECO:0000313" key="9">
    <source>
        <dbReference type="WBParaSite" id="SBAD_0000532701-mRNA-1"/>
    </source>
</evidence>
<dbReference type="EMBL" id="UZAM01008764">
    <property type="protein sequence ID" value="VDP06315.1"/>
    <property type="molecule type" value="Genomic_DNA"/>
</dbReference>
<evidence type="ECO:0000256" key="3">
    <source>
        <dbReference type="ARBA" id="ARBA00022574"/>
    </source>
</evidence>
<evidence type="ECO:0000256" key="2">
    <source>
        <dbReference type="ARBA" id="ARBA00022473"/>
    </source>
</evidence>
<dbReference type="OrthoDB" id="2186662at2759"/>
<dbReference type="AlphaFoldDB" id="A0A183INC1"/>
<accession>A0A183INC1</accession>
<keyword evidence="6" id="KW-0966">Cell projection</keyword>
<dbReference type="GO" id="GO:0036064">
    <property type="term" value="C:ciliary basal body"/>
    <property type="evidence" value="ECO:0007669"/>
    <property type="project" value="TreeGrafter"/>
</dbReference>
<dbReference type="GO" id="GO:0042073">
    <property type="term" value="P:intraciliary transport"/>
    <property type="evidence" value="ECO:0007669"/>
    <property type="project" value="TreeGrafter"/>
</dbReference>
<evidence type="ECO:0000256" key="6">
    <source>
        <dbReference type="ARBA" id="ARBA00023273"/>
    </source>
</evidence>
<evidence type="ECO:0000313" key="7">
    <source>
        <dbReference type="EMBL" id="VDP06315.1"/>
    </source>
</evidence>
<keyword evidence="3" id="KW-0853">WD repeat</keyword>
<keyword evidence="8" id="KW-1185">Reference proteome</keyword>
<dbReference type="GO" id="GO:0005930">
    <property type="term" value="C:axoneme"/>
    <property type="evidence" value="ECO:0007669"/>
    <property type="project" value="TreeGrafter"/>
</dbReference>
<dbReference type="InterPro" id="IPR001680">
    <property type="entry name" value="WD40_rpt"/>
</dbReference>
<evidence type="ECO:0000256" key="4">
    <source>
        <dbReference type="ARBA" id="ARBA00022737"/>
    </source>
</evidence>
<protein>
    <submittedName>
        <fullName evidence="9">Intraflagellar transport protein 172 homolog</fullName>
    </submittedName>
</protein>
<organism evidence="9">
    <name type="scientific">Soboliphyme baturini</name>
    <dbReference type="NCBI Taxonomy" id="241478"/>
    <lineage>
        <taxon>Eukaryota</taxon>
        <taxon>Metazoa</taxon>
        <taxon>Ecdysozoa</taxon>
        <taxon>Nematoda</taxon>
        <taxon>Enoplea</taxon>
        <taxon>Dorylaimia</taxon>
        <taxon>Dioctophymatida</taxon>
        <taxon>Dioctophymatoidea</taxon>
        <taxon>Soboliphymatidae</taxon>
        <taxon>Soboliphyme</taxon>
    </lineage>
</organism>
<gene>
    <name evidence="7" type="ORF">SBAD_LOCUS5117</name>
</gene>
<reference evidence="9" key="1">
    <citation type="submission" date="2016-06" db="UniProtKB">
        <authorList>
            <consortium name="WormBaseParasite"/>
        </authorList>
    </citation>
    <scope>IDENTIFICATION</scope>
</reference>
<dbReference type="SUPFAM" id="SSF82171">
    <property type="entry name" value="DPP6 N-terminal domain-like"/>
    <property type="match status" value="1"/>
</dbReference>
<evidence type="ECO:0000256" key="1">
    <source>
        <dbReference type="ARBA" id="ARBA00004138"/>
    </source>
</evidence>
<keyword evidence="2" id="KW-0217">Developmental protein</keyword>
<proteinExistence type="predicted"/>
<evidence type="ECO:0000256" key="5">
    <source>
        <dbReference type="ARBA" id="ARBA00023069"/>
    </source>
</evidence>
<sequence length="555" mass="62090">MHLSYLKNILPHQESLLPLTCLAWAPNGSRLAVSIVDNSVLLFDGDGSRRDRFSSKPVDPRYGKSSYVITALTFSPDSVKLAVGQSDNILFVYKLGQDWSSKKVICNKFLNQSSVTCCLWPSDQKIIVGLNDGRVRVANVKSNKSSTFYNGKVAVISLKTVFSAHADGTVMKISLEKICTHTCCPQVLLCSRSTVVAAGSDKRVLVYGYDGQVQQQYDFSVDEEEREFSAGAICPIGQSTFVIGSYDRIRVFERDTRKKAWNDVKTIAIKNFYAVTSLAWAFDGTCIAASVSGGVDLFRCNLQTSVISANFESTFIGPSQVLLRNVHNEANFIIRSTLGLEIKIFKLMAKESYVMAQTDRSLILFELETGKSSEVAWKSAGNERFYFDFANACLVYNAGEMSVIEYGRNDILISVTTQRFNPHLVSQVVEFNHESKIDWLELNETGKFLLFRDRKMDVHLYDVKTDQKHLLQHRCGFVQVSELILYFSGFPAVTLWLSSPGSIFTSGITFKCENLFRAGGKTNVVVKDVSGELNYTLDENLIEYATAMEDGDFFR</sequence>
<comment type="subcellular location">
    <subcellularLocation>
        <location evidence="1">Cell projection</location>
        <location evidence="1">Cilium</location>
    </subcellularLocation>
</comment>
<dbReference type="Gene3D" id="2.130.10.10">
    <property type="entry name" value="YVTN repeat-like/Quinoprotein amine dehydrogenase"/>
    <property type="match status" value="2"/>
</dbReference>
<reference evidence="7 8" key="2">
    <citation type="submission" date="2018-11" db="EMBL/GenBank/DDBJ databases">
        <authorList>
            <consortium name="Pathogen Informatics"/>
        </authorList>
    </citation>
    <scope>NUCLEOTIDE SEQUENCE [LARGE SCALE GENOMIC DNA]</scope>
</reference>
<dbReference type="WBParaSite" id="SBAD_0000532701-mRNA-1">
    <property type="protein sequence ID" value="SBAD_0000532701-mRNA-1"/>
    <property type="gene ID" value="SBAD_0000532701"/>
</dbReference>
<dbReference type="PANTHER" id="PTHR15722:SF2">
    <property type="entry name" value="INTRAFLAGELLAR TRANSPORT PROTEIN 172 HOMOLOG"/>
    <property type="match status" value="1"/>
</dbReference>
<dbReference type="Proteomes" id="UP000270296">
    <property type="component" value="Unassembled WGS sequence"/>
</dbReference>
<dbReference type="SMART" id="SM00320">
    <property type="entry name" value="WD40"/>
    <property type="match status" value="5"/>
</dbReference>